<feature type="signal peptide" evidence="1">
    <location>
        <begin position="1"/>
        <end position="22"/>
    </location>
</feature>
<proteinExistence type="predicted"/>
<dbReference type="RefSeq" id="WP_048922223.1">
    <property type="nucleotide sequence ID" value="NZ_CP010777.1"/>
</dbReference>
<evidence type="ECO:0000256" key="1">
    <source>
        <dbReference type="SAM" id="SignalP"/>
    </source>
</evidence>
<dbReference type="EMBL" id="CP010777">
    <property type="protein sequence ID" value="AKQ47152.1"/>
    <property type="molecule type" value="Genomic_DNA"/>
</dbReference>
<dbReference type="STRING" id="1379910.TH63_18310"/>
<evidence type="ECO:0000313" key="4">
    <source>
        <dbReference type="Proteomes" id="UP000036458"/>
    </source>
</evidence>
<accession>A0A0H4VT99</accession>
<sequence length="150" mass="16557">MKKHYLLLTILAIFSLSFTACNDDDEDEKPDDKKLLTGKSWKITAFTAAQGPASYDIYSDMEPCDQDDLWKFSDNGSYEINEGPSKCDPNSAQVYESGTYTLDNKTLITTESGSSNTYKVVEITATTLKLTTEQAISGTNTTFNLTFAGQ</sequence>
<organism evidence="3 4">
    <name type="scientific">Rufibacter radiotolerans</name>
    <dbReference type="NCBI Taxonomy" id="1379910"/>
    <lineage>
        <taxon>Bacteria</taxon>
        <taxon>Pseudomonadati</taxon>
        <taxon>Bacteroidota</taxon>
        <taxon>Cytophagia</taxon>
        <taxon>Cytophagales</taxon>
        <taxon>Hymenobacteraceae</taxon>
        <taxon>Rufibacter</taxon>
    </lineage>
</organism>
<feature type="domain" description="Lipocalin-like" evidence="2">
    <location>
        <begin position="37"/>
        <end position="130"/>
    </location>
</feature>
<dbReference type="AlphaFoldDB" id="A0A0H4VT99"/>
<dbReference type="Proteomes" id="UP000036458">
    <property type="component" value="Chromosome"/>
</dbReference>
<dbReference type="OrthoDB" id="799390at2"/>
<gene>
    <name evidence="3" type="ORF">TH63_18310</name>
</gene>
<keyword evidence="4" id="KW-1185">Reference proteome</keyword>
<dbReference type="Pfam" id="PF13648">
    <property type="entry name" value="Lipocalin_4"/>
    <property type="match status" value="1"/>
</dbReference>
<evidence type="ECO:0000259" key="2">
    <source>
        <dbReference type="Pfam" id="PF13648"/>
    </source>
</evidence>
<protein>
    <recommendedName>
        <fullName evidence="2">Lipocalin-like domain-containing protein</fullName>
    </recommendedName>
</protein>
<name>A0A0H4VT99_9BACT</name>
<evidence type="ECO:0000313" key="3">
    <source>
        <dbReference type="EMBL" id="AKQ47152.1"/>
    </source>
</evidence>
<dbReference type="KEGG" id="ruf:TH63_18310"/>
<keyword evidence="1" id="KW-0732">Signal</keyword>
<feature type="chain" id="PRO_5005211151" description="Lipocalin-like domain-containing protein" evidence="1">
    <location>
        <begin position="23"/>
        <end position="150"/>
    </location>
</feature>
<reference evidence="3 4" key="1">
    <citation type="submission" date="2015-01" db="EMBL/GenBank/DDBJ databases">
        <title>Rufibacter sp./DG31D/ whole genome sequencing.</title>
        <authorList>
            <person name="Kim M.K."/>
            <person name="Srinivasan S."/>
            <person name="Lee J.-J."/>
        </authorList>
    </citation>
    <scope>NUCLEOTIDE SEQUENCE [LARGE SCALE GENOMIC DNA]</scope>
    <source>
        <strain evidence="3 4">DG31D</strain>
    </source>
</reference>
<dbReference type="InterPro" id="IPR024311">
    <property type="entry name" value="Lipocalin-like"/>
</dbReference>
<dbReference type="PROSITE" id="PS51257">
    <property type="entry name" value="PROKAR_LIPOPROTEIN"/>
    <property type="match status" value="1"/>
</dbReference>
<dbReference type="PATRIC" id="fig|1379910.4.peg.3990"/>